<sequence length="341" mass="37056">MKWIPFFCLALTAACSINTVHGQLTEAQVTKAGAYHDVASGDFNSSALTARSFVGSVGFDPYVPNAPLNSMWWNVINIRHRNGEGDGNNWGGQITFGMTAHINRMFFRSHYNGAWQNWQEIFHTGAPRILVNNPVDDGTSTLLVNGSAKVKSASASHPLIGGRNPLYLDAYHYGGSNSSAIVFTKGETPVAEIATDLNTNGGKDIYMIAGQGQSSILLNPFAGNGNIGIGTTNPQSKLAVAGTITAQRVKVTTTGWPDYVFQPGYTLPSLQEVEQHIKTHQRLPGIPSAAEVEKEGQDVGEMNKKLLQKIEELTLYMIDLQQQVKSQQKEITQLKAGRQLP</sequence>
<proteinExistence type="predicted"/>
<keyword evidence="2" id="KW-0732">Signal</keyword>
<feature type="chain" id="PRO_5018274485" description="Cell wall anchor protein" evidence="2">
    <location>
        <begin position="23"/>
        <end position="341"/>
    </location>
</feature>
<dbReference type="RefSeq" id="WP_123845410.1">
    <property type="nucleotide sequence ID" value="NZ_RPDH01000001.1"/>
</dbReference>
<dbReference type="Proteomes" id="UP000278351">
    <property type="component" value="Unassembled WGS sequence"/>
</dbReference>
<feature type="coiled-coil region" evidence="1">
    <location>
        <begin position="303"/>
        <end position="337"/>
    </location>
</feature>
<feature type="signal peptide" evidence="2">
    <location>
        <begin position="1"/>
        <end position="22"/>
    </location>
</feature>
<gene>
    <name evidence="3" type="ORF">EGT74_04950</name>
</gene>
<dbReference type="EMBL" id="RPDH01000001">
    <property type="protein sequence ID" value="RPE12895.1"/>
    <property type="molecule type" value="Genomic_DNA"/>
</dbReference>
<dbReference type="OrthoDB" id="657976at2"/>
<comment type="caution">
    <text evidence="3">The sequence shown here is derived from an EMBL/GenBank/DDBJ whole genome shotgun (WGS) entry which is preliminary data.</text>
</comment>
<name>A0A3N4PZS4_9BACT</name>
<keyword evidence="1" id="KW-0175">Coiled coil</keyword>
<dbReference type="AlphaFoldDB" id="A0A3N4PZS4"/>
<reference evidence="3 4" key="1">
    <citation type="submission" date="2018-11" db="EMBL/GenBank/DDBJ databases">
        <title>Chitinophaga lutea sp.nov., isolate from arsenic contaminated soil.</title>
        <authorList>
            <person name="Zong Y."/>
        </authorList>
    </citation>
    <scope>NUCLEOTIDE SEQUENCE [LARGE SCALE GENOMIC DNA]</scope>
    <source>
        <strain evidence="3 4">ZY74</strain>
    </source>
</reference>
<protein>
    <recommendedName>
        <fullName evidence="5">Cell wall anchor protein</fullName>
    </recommendedName>
</protein>
<dbReference type="PROSITE" id="PS51257">
    <property type="entry name" value="PROKAR_LIPOPROTEIN"/>
    <property type="match status" value="1"/>
</dbReference>
<evidence type="ECO:0000256" key="2">
    <source>
        <dbReference type="SAM" id="SignalP"/>
    </source>
</evidence>
<organism evidence="3 4">
    <name type="scientific">Chitinophaga lutea</name>
    <dbReference type="NCBI Taxonomy" id="2488634"/>
    <lineage>
        <taxon>Bacteria</taxon>
        <taxon>Pseudomonadati</taxon>
        <taxon>Bacteroidota</taxon>
        <taxon>Chitinophagia</taxon>
        <taxon>Chitinophagales</taxon>
        <taxon>Chitinophagaceae</taxon>
        <taxon>Chitinophaga</taxon>
    </lineage>
</organism>
<evidence type="ECO:0008006" key="5">
    <source>
        <dbReference type="Google" id="ProtNLM"/>
    </source>
</evidence>
<keyword evidence="4" id="KW-1185">Reference proteome</keyword>
<evidence type="ECO:0000313" key="3">
    <source>
        <dbReference type="EMBL" id="RPE12895.1"/>
    </source>
</evidence>
<evidence type="ECO:0000313" key="4">
    <source>
        <dbReference type="Proteomes" id="UP000278351"/>
    </source>
</evidence>
<evidence type="ECO:0000256" key="1">
    <source>
        <dbReference type="SAM" id="Coils"/>
    </source>
</evidence>
<dbReference type="CDD" id="cd19958">
    <property type="entry name" value="pyocin_knob"/>
    <property type="match status" value="1"/>
</dbReference>
<accession>A0A3N4PZS4</accession>